<evidence type="ECO:0000313" key="1">
    <source>
        <dbReference type="EMBL" id="KAF5818485.1"/>
    </source>
</evidence>
<protein>
    <recommendedName>
        <fullName evidence="4">RNA-directed DNA polymerase, eukaryota, Reverse transcriptase zinc-binding domain protein</fullName>
    </recommendedName>
</protein>
<proteinExistence type="predicted"/>
<evidence type="ECO:0000313" key="3">
    <source>
        <dbReference type="Proteomes" id="UP000215914"/>
    </source>
</evidence>
<keyword evidence="3" id="KW-1185">Reference proteome</keyword>
<gene>
    <name evidence="2" type="ORF">HannXRQ_Chr02g0041251</name>
    <name evidence="1" type="ORF">HanXRQr2_Chr02g0065851</name>
</gene>
<dbReference type="AlphaFoldDB" id="A0A251VFI5"/>
<dbReference type="OMA" id="RICHNFL"/>
<name>A0A251VFI5_HELAN</name>
<reference evidence="1" key="3">
    <citation type="submission" date="2020-06" db="EMBL/GenBank/DDBJ databases">
        <title>Helianthus annuus Genome sequencing and assembly Release 2.</title>
        <authorList>
            <person name="Gouzy J."/>
            <person name="Langlade N."/>
            <person name="Munos S."/>
        </authorList>
    </citation>
    <scope>NUCLEOTIDE SEQUENCE</scope>
    <source>
        <tissue evidence="1">Leaves</tissue>
    </source>
</reference>
<evidence type="ECO:0000313" key="2">
    <source>
        <dbReference type="EMBL" id="OTG34039.1"/>
    </source>
</evidence>
<dbReference type="EMBL" id="CM007891">
    <property type="protein sequence ID" value="OTG34039.1"/>
    <property type="molecule type" value="Genomic_DNA"/>
</dbReference>
<organism evidence="2 3">
    <name type="scientific">Helianthus annuus</name>
    <name type="common">Common sunflower</name>
    <dbReference type="NCBI Taxonomy" id="4232"/>
    <lineage>
        <taxon>Eukaryota</taxon>
        <taxon>Viridiplantae</taxon>
        <taxon>Streptophyta</taxon>
        <taxon>Embryophyta</taxon>
        <taxon>Tracheophyta</taxon>
        <taxon>Spermatophyta</taxon>
        <taxon>Magnoliopsida</taxon>
        <taxon>eudicotyledons</taxon>
        <taxon>Gunneridae</taxon>
        <taxon>Pentapetalae</taxon>
        <taxon>asterids</taxon>
        <taxon>campanulids</taxon>
        <taxon>Asterales</taxon>
        <taxon>Asteraceae</taxon>
        <taxon>Asteroideae</taxon>
        <taxon>Heliantheae alliance</taxon>
        <taxon>Heliantheae</taxon>
        <taxon>Helianthus</taxon>
    </lineage>
</organism>
<dbReference type="Gramene" id="mRNA:HanXRQr2_Chr02g0065851">
    <property type="protein sequence ID" value="mRNA:HanXRQr2_Chr02g0065851"/>
    <property type="gene ID" value="HanXRQr2_Chr02g0065851"/>
</dbReference>
<dbReference type="Proteomes" id="UP000215914">
    <property type="component" value="Chromosome 2"/>
</dbReference>
<accession>A0A251VFI5</accession>
<dbReference type="InParanoid" id="A0A251VFI5"/>
<reference evidence="2" key="2">
    <citation type="submission" date="2017-02" db="EMBL/GenBank/DDBJ databases">
        <title>Sunflower complete genome.</title>
        <authorList>
            <person name="Langlade N."/>
            <person name="Munos S."/>
        </authorList>
    </citation>
    <scope>NUCLEOTIDE SEQUENCE [LARGE SCALE GENOMIC DNA]</scope>
    <source>
        <tissue evidence="2">Leaves</tissue>
    </source>
</reference>
<reference evidence="1 3" key="1">
    <citation type="journal article" date="2017" name="Nature">
        <title>The sunflower genome provides insights into oil metabolism, flowering and Asterid evolution.</title>
        <authorList>
            <person name="Badouin H."/>
            <person name="Gouzy J."/>
            <person name="Grassa C.J."/>
            <person name="Murat F."/>
            <person name="Staton S.E."/>
            <person name="Cottret L."/>
            <person name="Lelandais-Briere C."/>
            <person name="Owens G.L."/>
            <person name="Carrere S."/>
            <person name="Mayjonade B."/>
            <person name="Legrand L."/>
            <person name="Gill N."/>
            <person name="Kane N.C."/>
            <person name="Bowers J.E."/>
            <person name="Hubner S."/>
            <person name="Bellec A."/>
            <person name="Berard A."/>
            <person name="Berges H."/>
            <person name="Blanchet N."/>
            <person name="Boniface M.C."/>
            <person name="Brunel D."/>
            <person name="Catrice O."/>
            <person name="Chaidir N."/>
            <person name="Claudel C."/>
            <person name="Donnadieu C."/>
            <person name="Faraut T."/>
            <person name="Fievet G."/>
            <person name="Helmstetter N."/>
            <person name="King M."/>
            <person name="Knapp S.J."/>
            <person name="Lai Z."/>
            <person name="Le Paslier M.C."/>
            <person name="Lippi Y."/>
            <person name="Lorenzon L."/>
            <person name="Mandel J.R."/>
            <person name="Marage G."/>
            <person name="Marchand G."/>
            <person name="Marquand E."/>
            <person name="Bret-Mestries E."/>
            <person name="Morien E."/>
            <person name="Nambeesan S."/>
            <person name="Nguyen T."/>
            <person name="Pegot-Espagnet P."/>
            <person name="Pouilly N."/>
            <person name="Raftis F."/>
            <person name="Sallet E."/>
            <person name="Schiex T."/>
            <person name="Thomas J."/>
            <person name="Vandecasteele C."/>
            <person name="Vares D."/>
            <person name="Vear F."/>
            <person name="Vautrin S."/>
            <person name="Crespi M."/>
            <person name="Mangin B."/>
            <person name="Burke J.M."/>
            <person name="Salse J."/>
            <person name="Munos S."/>
            <person name="Vincourt P."/>
            <person name="Rieseberg L.H."/>
            <person name="Langlade N.B."/>
        </authorList>
    </citation>
    <scope>NUCLEOTIDE SEQUENCE [LARGE SCALE GENOMIC DNA]</scope>
    <source>
        <strain evidence="3">cv. SF193</strain>
        <tissue evidence="1">Leaves</tissue>
    </source>
</reference>
<sequence length="161" mass="18585">MGMKKKKGRKAGKYKIRWIAWGKMTRPKQHGGFHLGDLRSASLALMIKWWWKYKAKPEELWVKVIKSMHQSNRCYKIIPINNKFAGIWKDIVAAGKELGDMGISASEELVAEVGTGNTVNFWLDNWCCGRTFKERFLALIKIVTNRQVKVVDCVTKLEKEN</sequence>
<dbReference type="EMBL" id="MNCJ02000317">
    <property type="protein sequence ID" value="KAF5818485.1"/>
    <property type="molecule type" value="Genomic_DNA"/>
</dbReference>
<evidence type="ECO:0008006" key="4">
    <source>
        <dbReference type="Google" id="ProtNLM"/>
    </source>
</evidence>